<reference evidence="3" key="1">
    <citation type="journal article" date="2013" name="Science">
        <title>The Amborella genome and the evolution of flowering plants.</title>
        <authorList>
            <consortium name="Amborella Genome Project"/>
        </authorList>
    </citation>
    <scope>NUCLEOTIDE SEQUENCE [LARGE SCALE GENOMIC DNA]</scope>
</reference>
<dbReference type="HOGENOM" id="CLU_1423308_0_0_1"/>
<dbReference type="AlphaFoldDB" id="U5D1R0"/>
<evidence type="ECO:0000313" key="3">
    <source>
        <dbReference type="Proteomes" id="UP000017836"/>
    </source>
</evidence>
<evidence type="ECO:0000256" key="1">
    <source>
        <dbReference type="SAM" id="MobiDB-lite"/>
    </source>
</evidence>
<protein>
    <submittedName>
        <fullName evidence="2">Uncharacterized protein</fullName>
    </submittedName>
</protein>
<dbReference type="Proteomes" id="UP000017836">
    <property type="component" value="Unassembled WGS sequence"/>
</dbReference>
<keyword evidence="3" id="KW-1185">Reference proteome</keyword>
<proteinExistence type="predicted"/>
<gene>
    <name evidence="2" type="ORF">AMTR_s00030p00229810</name>
</gene>
<sequence>MVVSQPALCSRRYAHGDAPCSLVPLRSRCRAHTVTLFSAVVRALSSRAHFRLSLTSVALTSGKAPPLQDDIPFSTPAPRFPVCPLTPGLDSGLNPVLTPTPTPPVALDEVNPLSLPLTPFPSSPPFPVVNQVDPEPLATGSRDTDYADPYGLTSTIFWPTPADGLHPLGRTNMGVSDPSNQLSKEGKKGQE</sequence>
<accession>U5D1R0</accession>
<feature type="region of interest" description="Disordered" evidence="1">
    <location>
        <begin position="168"/>
        <end position="191"/>
    </location>
</feature>
<dbReference type="Gramene" id="ERN16170">
    <property type="protein sequence ID" value="ERN16170"/>
    <property type="gene ID" value="AMTR_s00030p00229810"/>
</dbReference>
<evidence type="ECO:0000313" key="2">
    <source>
        <dbReference type="EMBL" id="ERN16170.1"/>
    </source>
</evidence>
<name>U5D1R0_AMBTC</name>
<feature type="compositionally biased region" description="Polar residues" evidence="1">
    <location>
        <begin position="173"/>
        <end position="183"/>
    </location>
</feature>
<dbReference type="EMBL" id="KI392485">
    <property type="protein sequence ID" value="ERN16170.1"/>
    <property type="molecule type" value="Genomic_DNA"/>
</dbReference>
<organism evidence="2 3">
    <name type="scientific">Amborella trichopoda</name>
    <dbReference type="NCBI Taxonomy" id="13333"/>
    <lineage>
        <taxon>Eukaryota</taxon>
        <taxon>Viridiplantae</taxon>
        <taxon>Streptophyta</taxon>
        <taxon>Embryophyta</taxon>
        <taxon>Tracheophyta</taxon>
        <taxon>Spermatophyta</taxon>
        <taxon>Magnoliopsida</taxon>
        <taxon>Amborellales</taxon>
        <taxon>Amborellaceae</taxon>
        <taxon>Amborella</taxon>
    </lineage>
</organism>